<dbReference type="Proteomes" id="UP000011713">
    <property type="component" value="Unassembled WGS sequence"/>
</dbReference>
<keyword evidence="2" id="KW-1185">Reference proteome</keyword>
<protein>
    <submittedName>
        <fullName evidence="1">Uncharacterized protein</fullName>
    </submittedName>
</protein>
<dbReference type="HOGENOM" id="CLU_2659801_0_0_1"/>
<dbReference type="VEuPathDB" id="FungiDB:HpaG802346"/>
<proteinExistence type="predicted"/>
<organism evidence="1 2">
    <name type="scientific">Hyaloperonospora arabidopsidis (strain Emoy2)</name>
    <name type="common">Downy mildew agent</name>
    <name type="synonym">Peronospora arabidopsidis</name>
    <dbReference type="NCBI Taxonomy" id="559515"/>
    <lineage>
        <taxon>Eukaryota</taxon>
        <taxon>Sar</taxon>
        <taxon>Stramenopiles</taxon>
        <taxon>Oomycota</taxon>
        <taxon>Peronosporomycetes</taxon>
        <taxon>Peronosporales</taxon>
        <taxon>Peronosporaceae</taxon>
        <taxon>Hyaloperonospora</taxon>
    </lineage>
</organism>
<reference evidence="2" key="1">
    <citation type="journal article" date="2010" name="Science">
        <title>Signatures of adaptation to obligate biotrophy in the Hyaloperonospora arabidopsidis genome.</title>
        <authorList>
            <person name="Baxter L."/>
            <person name="Tripathy S."/>
            <person name="Ishaque N."/>
            <person name="Boot N."/>
            <person name="Cabral A."/>
            <person name="Kemen E."/>
            <person name="Thines M."/>
            <person name="Ah-Fong A."/>
            <person name="Anderson R."/>
            <person name="Badejoko W."/>
            <person name="Bittner-Eddy P."/>
            <person name="Boore J.L."/>
            <person name="Chibucos M.C."/>
            <person name="Coates M."/>
            <person name="Dehal P."/>
            <person name="Delehaunty K."/>
            <person name="Dong S."/>
            <person name="Downton P."/>
            <person name="Dumas B."/>
            <person name="Fabro G."/>
            <person name="Fronick C."/>
            <person name="Fuerstenberg S.I."/>
            <person name="Fulton L."/>
            <person name="Gaulin E."/>
            <person name="Govers F."/>
            <person name="Hughes L."/>
            <person name="Humphray S."/>
            <person name="Jiang R.H."/>
            <person name="Judelson H."/>
            <person name="Kamoun S."/>
            <person name="Kyung K."/>
            <person name="Meijer H."/>
            <person name="Minx P."/>
            <person name="Morris P."/>
            <person name="Nelson J."/>
            <person name="Phuntumart V."/>
            <person name="Qutob D."/>
            <person name="Rehmany A."/>
            <person name="Rougon-Cardoso A."/>
            <person name="Ryden P."/>
            <person name="Torto-Alalibo T."/>
            <person name="Studholme D."/>
            <person name="Wang Y."/>
            <person name="Win J."/>
            <person name="Wood J."/>
            <person name="Clifton S.W."/>
            <person name="Rogers J."/>
            <person name="Van den Ackerveken G."/>
            <person name="Jones J.D."/>
            <person name="McDowell J.M."/>
            <person name="Beynon J."/>
            <person name="Tyler B.M."/>
        </authorList>
    </citation>
    <scope>NUCLEOTIDE SEQUENCE [LARGE SCALE GENOMIC DNA]</scope>
    <source>
        <strain evidence="2">Emoy2</strain>
    </source>
</reference>
<accession>M4B7U4</accession>
<sequence>MGRISARPKQKQRLRSIRFGRRVQARVQRTLSAVRSSAMFADKKNRRREALDGALLTQVMAAWVNEKRCRIRRDGL</sequence>
<dbReference type="EMBL" id="JH597876">
    <property type="status" value="NOT_ANNOTATED_CDS"/>
    <property type="molecule type" value="Genomic_DNA"/>
</dbReference>
<dbReference type="EnsemblProtists" id="HpaT802346">
    <property type="protein sequence ID" value="HpaP802346"/>
    <property type="gene ID" value="HpaG802346"/>
</dbReference>
<evidence type="ECO:0000313" key="2">
    <source>
        <dbReference type="Proteomes" id="UP000011713"/>
    </source>
</evidence>
<name>M4B7U4_HYAAE</name>
<reference evidence="1" key="2">
    <citation type="submission" date="2015-06" db="UniProtKB">
        <authorList>
            <consortium name="EnsemblProtists"/>
        </authorList>
    </citation>
    <scope>IDENTIFICATION</scope>
    <source>
        <strain evidence="1">Emoy2</strain>
    </source>
</reference>
<evidence type="ECO:0000313" key="1">
    <source>
        <dbReference type="EnsemblProtists" id="HpaP802346"/>
    </source>
</evidence>
<dbReference type="AlphaFoldDB" id="M4B7U4"/>
<dbReference type="InParanoid" id="M4B7U4"/>